<evidence type="ECO:0000259" key="5">
    <source>
        <dbReference type="PROSITE" id="PS50045"/>
    </source>
</evidence>
<dbReference type="Proteomes" id="UP001241571">
    <property type="component" value="Unassembled WGS sequence"/>
</dbReference>
<dbReference type="PANTHER" id="PTHR32071">
    <property type="entry name" value="TRANSCRIPTIONAL REGULATORY PROTEIN"/>
    <property type="match status" value="1"/>
</dbReference>
<reference evidence="8 12" key="2">
    <citation type="submission" date="2020-06" db="EMBL/GenBank/DDBJ databases">
        <title>Crossreactivity between MHC class I-restricted antigens from cancer cells and an enterococcal bacteriophage.</title>
        <authorList>
            <person name="Fluckiger A."/>
            <person name="Daillere R."/>
            <person name="Sassi M."/>
            <person name="Cattoir V."/>
            <person name="Kroemer G."/>
            <person name="Zitvogel L."/>
        </authorList>
    </citation>
    <scope>NUCLEOTIDE SEQUENCE [LARGE SCALE GENOMIC DNA]</scope>
    <source>
        <strain evidence="8 12">EG4</strain>
    </source>
</reference>
<dbReference type="SMART" id="SM00382">
    <property type="entry name" value="AAA"/>
    <property type="match status" value="1"/>
</dbReference>
<dbReference type="GO" id="GO:0009401">
    <property type="term" value="P:phosphoenolpyruvate-dependent sugar phosphotransferase system"/>
    <property type="evidence" value="ECO:0007669"/>
    <property type="project" value="InterPro"/>
</dbReference>
<keyword evidence="3" id="KW-0067">ATP-binding</keyword>
<evidence type="ECO:0000313" key="10">
    <source>
        <dbReference type="EMBL" id="QOG27075.1"/>
    </source>
</evidence>
<protein>
    <submittedName>
        <fullName evidence="8">Sigma 54-interacting transcriptional regulator</fullName>
    </submittedName>
</protein>
<evidence type="ECO:0000313" key="13">
    <source>
        <dbReference type="Proteomes" id="UP001241571"/>
    </source>
</evidence>
<dbReference type="InterPro" id="IPR027417">
    <property type="entry name" value="P-loop_NTPase"/>
</dbReference>
<dbReference type="PROSITE" id="PS50045">
    <property type="entry name" value="SIGMA54_INTERACT_4"/>
    <property type="match status" value="1"/>
</dbReference>
<reference evidence="10 11" key="1">
    <citation type="submission" date="2020-03" db="EMBL/GenBank/DDBJ databases">
        <title>Characterization of ganglioside-mimicking enterococci.</title>
        <authorList>
            <person name="Patry R.T."/>
            <person name="Nothaft H."/>
            <person name="Bridger R."/>
            <person name="Shajahan A."/>
            <person name="Huynh S."/>
            <person name="Sanchez S."/>
            <person name="Azadi P."/>
            <person name="Cooper K."/>
            <person name="Miller W.G."/>
            <person name="Parker C.T."/>
            <person name="Wells L."/>
            <person name="Szymanski C.M."/>
        </authorList>
    </citation>
    <scope>NUCLEOTIDE SEQUENCE [LARGE SCALE GENOMIC DNA]</scope>
    <source>
        <strain evidence="10 11">EGM181</strain>
    </source>
</reference>
<dbReference type="EMBL" id="JASUBT010000004">
    <property type="protein sequence ID" value="MDL4935520.1"/>
    <property type="molecule type" value="Genomic_DNA"/>
</dbReference>
<evidence type="ECO:0000256" key="3">
    <source>
        <dbReference type="ARBA" id="ARBA00022840"/>
    </source>
</evidence>
<keyword evidence="2" id="KW-0547">Nucleotide-binding</keyword>
<accession>A0A2K3QYD8</accession>
<dbReference type="CDD" id="cd00009">
    <property type="entry name" value="AAA"/>
    <property type="match status" value="1"/>
</dbReference>
<evidence type="ECO:0000256" key="4">
    <source>
        <dbReference type="ARBA" id="ARBA00023125"/>
    </source>
</evidence>
<dbReference type="EMBL" id="CP050485">
    <property type="protein sequence ID" value="QOG27075.1"/>
    <property type="molecule type" value="Genomic_DNA"/>
</dbReference>
<dbReference type="InterPro" id="IPR036390">
    <property type="entry name" value="WH_DNA-bd_sf"/>
</dbReference>
<dbReference type="RefSeq" id="WP_103299890.1">
    <property type="nucleotide sequence ID" value="NZ_CAKOCH010000004.1"/>
</dbReference>
<dbReference type="CDD" id="cd00090">
    <property type="entry name" value="HTH_ARSR"/>
    <property type="match status" value="1"/>
</dbReference>
<dbReference type="PROSITE" id="PS51372">
    <property type="entry name" value="PRD_2"/>
    <property type="match status" value="2"/>
</dbReference>
<dbReference type="InterPro" id="IPR004701">
    <property type="entry name" value="PTS_EIIA_man-typ"/>
</dbReference>
<feature type="domain" description="Sigma-54 factor interaction" evidence="5">
    <location>
        <begin position="78"/>
        <end position="311"/>
    </location>
</feature>
<gene>
    <name evidence="10" type="ORF">EGM181_07365</name>
    <name evidence="8" type="ORF">HWH42_11425</name>
    <name evidence="9" type="ORF">QRX88_07330</name>
</gene>
<dbReference type="Gene3D" id="3.40.50.300">
    <property type="entry name" value="P-loop containing nucleotide triphosphate hydrolases"/>
    <property type="match status" value="1"/>
</dbReference>
<dbReference type="Pfam" id="PF00874">
    <property type="entry name" value="PRD"/>
    <property type="match status" value="2"/>
</dbReference>
<evidence type="ECO:0000259" key="7">
    <source>
        <dbReference type="PROSITE" id="PS51372"/>
    </source>
</evidence>
<dbReference type="Gene3D" id="1.10.1790.10">
    <property type="entry name" value="PRD domain"/>
    <property type="match status" value="2"/>
</dbReference>
<reference evidence="9 13" key="3">
    <citation type="submission" date="2023-06" db="EMBL/GenBank/DDBJ databases">
        <title>Acute promotion of culturable opportunistic pathogens and persistent increase of antibiotic resistance following antibiotic exposure in mouse gut microbiota.</title>
        <authorList>
            <person name="Li L."/>
            <person name="Wang B."/>
            <person name="Sun Y."/>
            <person name="Wang M."/>
            <person name="Xu H."/>
        </authorList>
    </citation>
    <scope>NUCLEOTIDE SEQUENCE [LARGE SCALE GENOMIC DNA]</scope>
    <source>
        <strain evidence="9 13">CRI2_2</strain>
    </source>
</reference>
<dbReference type="PROSITE" id="PS51096">
    <property type="entry name" value="PTS_EIIA_TYPE_4"/>
    <property type="match status" value="1"/>
</dbReference>
<evidence type="ECO:0000313" key="8">
    <source>
        <dbReference type="EMBL" id="MBA0973174.1"/>
    </source>
</evidence>
<dbReference type="GO" id="GO:0003677">
    <property type="term" value="F:DNA binding"/>
    <property type="evidence" value="ECO:0007669"/>
    <property type="project" value="UniProtKB-KW"/>
</dbReference>
<dbReference type="SUPFAM" id="SSF52540">
    <property type="entry name" value="P-loop containing nucleoside triphosphate hydrolases"/>
    <property type="match status" value="1"/>
</dbReference>
<evidence type="ECO:0000256" key="1">
    <source>
        <dbReference type="ARBA" id="ARBA00022679"/>
    </source>
</evidence>
<name>A0A2K3QYD8_ENTGA</name>
<dbReference type="EMBL" id="JABXJK010000060">
    <property type="protein sequence ID" value="MBA0973174.1"/>
    <property type="molecule type" value="Genomic_DNA"/>
</dbReference>
<dbReference type="AlphaFoldDB" id="A0A2K3QYD8"/>
<feature type="domain" description="PRD" evidence="7">
    <location>
        <begin position="790"/>
        <end position="896"/>
    </location>
</feature>
<evidence type="ECO:0000313" key="12">
    <source>
        <dbReference type="Proteomes" id="UP000571857"/>
    </source>
</evidence>
<dbReference type="PROSITE" id="PS00676">
    <property type="entry name" value="SIGMA54_INTERACT_2"/>
    <property type="match status" value="1"/>
</dbReference>
<dbReference type="InterPro" id="IPR003593">
    <property type="entry name" value="AAA+_ATPase"/>
</dbReference>
<evidence type="ECO:0000256" key="2">
    <source>
        <dbReference type="ARBA" id="ARBA00022741"/>
    </source>
</evidence>
<feature type="domain" description="PTS EIIA type-4" evidence="6">
    <location>
        <begin position="539"/>
        <end position="671"/>
    </location>
</feature>
<dbReference type="SUPFAM" id="SSF53062">
    <property type="entry name" value="PTS system fructose IIA component-like"/>
    <property type="match status" value="1"/>
</dbReference>
<feature type="domain" description="PRD" evidence="7">
    <location>
        <begin position="431"/>
        <end position="536"/>
    </location>
</feature>
<dbReference type="InterPro" id="IPR011608">
    <property type="entry name" value="PRD"/>
</dbReference>
<evidence type="ECO:0000313" key="11">
    <source>
        <dbReference type="Proteomes" id="UP000516696"/>
    </source>
</evidence>
<dbReference type="GO" id="GO:0016020">
    <property type="term" value="C:membrane"/>
    <property type="evidence" value="ECO:0007669"/>
    <property type="project" value="InterPro"/>
</dbReference>
<dbReference type="Pfam" id="PF00158">
    <property type="entry name" value="Sigma54_activat"/>
    <property type="match status" value="1"/>
</dbReference>
<dbReference type="GO" id="GO:0006355">
    <property type="term" value="P:regulation of DNA-templated transcription"/>
    <property type="evidence" value="ECO:0007669"/>
    <property type="project" value="InterPro"/>
</dbReference>
<dbReference type="InterPro" id="IPR011991">
    <property type="entry name" value="ArsR-like_HTH"/>
</dbReference>
<sequence>MNSRKEEIFQTIELHKQGLTALEVAEILQIDRSNASRYLSELFKENKISKRAGRPVIYEPLNEEVHVDVSSEVSFESLVGVQASLKVSIQQAKAAILYPPRGLHTIIFGETGTGKSLFAECMYHFAVESKMLKKDAPFVAFNCADYAQNPQLLFGHIFGIRKGAYTGAAEDSPGLMAKADGGILFLDEIHRLPPEGQEMLFTFIDKGVYRPLGESNQVYEASVQIIGATTESSETFLTTFNRRIPMAITLPNVESRSLDERYEIISLFIKQEATRLNQRIDVERDAILAFMLYEAEGNIGQIKRDLKLVCAKAFLHYRTYGKKHLLIRKEDCSLQVQKGLLKIKEMSERLDRFLEGKGDFLSFEPGDQDVVWSQDPQRNMQVYNEIEEKVSSLIETGVATIDLENLISKDVDAYFEMYVEELTQNPVHKELIPEDIWKLTNHLYDIAEQKLDRTYNEKARFAFALHLQSTLERVKEGHMIVHPDLNTIRKNLKSEFQVAMDLSTIIEEERHVEIPFDEIGFISMFLAIQVKKQIMPLEKVEVVVLMHGRATASSMLETAQELLETTSGYAMNMSLDTEVGAMYEKLLAYVSKNKDKLSNGLLLLTDMGSLNSFATLIYEETGIRTKAISMSSTMIVLEALRMAESGRSLEDIYQNIQRSFETIVQEQFRTVREAKGNKKAVIVTCFTGEGVAAKLYQRIYPVVDQEKVEIIQMQFIEKETFKKHIDGLLEEYEIKAIAGTVDIDYQNIPFFSAYDVFDDERLNVLKRIVSDEVPIEKIVRSLENTLTHVGSVYHLIESLQRIVHQVQNQLHVTLEPTVDAGLVIHLAFLVESNLKKEPSRAFKDLANFQKRYRIETDVLRTNLLQIEKNYQIKISEDEIAYLTQMFLENEIKNHHESAHNISV</sequence>
<dbReference type="InterPro" id="IPR025943">
    <property type="entry name" value="Sigma_54_int_dom_ATP-bd_2"/>
</dbReference>
<dbReference type="Gene3D" id="3.40.50.510">
    <property type="entry name" value="Phosphotransferase system, mannose-type IIA component"/>
    <property type="match status" value="1"/>
</dbReference>
<dbReference type="SUPFAM" id="SSF63520">
    <property type="entry name" value="PTS-regulatory domain, PRD"/>
    <property type="match status" value="2"/>
</dbReference>
<keyword evidence="4" id="KW-0238">DNA-binding</keyword>
<dbReference type="PANTHER" id="PTHR32071:SF38">
    <property type="entry name" value="PSP OPERON TRANSCRIPTIONAL ACTIVATOR"/>
    <property type="match status" value="1"/>
</dbReference>
<dbReference type="Proteomes" id="UP000571857">
    <property type="component" value="Unassembled WGS sequence"/>
</dbReference>
<evidence type="ECO:0000259" key="6">
    <source>
        <dbReference type="PROSITE" id="PS51096"/>
    </source>
</evidence>
<organism evidence="8 12">
    <name type="scientific">Enterococcus gallinarum</name>
    <dbReference type="NCBI Taxonomy" id="1353"/>
    <lineage>
        <taxon>Bacteria</taxon>
        <taxon>Bacillati</taxon>
        <taxon>Bacillota</taxon>
        <taxon>Bacilli</taxon>
        <taxon>Lactobacillales</taxon>
        <taxon>Enterococcaceae</taxon>
        <taxon>Enterococcus</taxon>
    </lineage>
</organism>
<dbReference type="GO" id="GO:0005524">
    <property type="term" value="F:ATP binding"/>
    <property type="evidence" value="ECO:0007669"/>
    <property type="project" value="UniProtKB-KW"/>
</dbReference>
<dbReference type="Pfam" id="PF03610">
    <property type="entry name" value="EIIA-man"/>
    <property type="match status" value="1"/>
</dbReference>
<dbReference type="InterPro" id="IPR002078">
    <property type="entry name" value="Sigma_54_int"/>
</dbReference>
<proteinExistence type="predicted"/>
<dbReference type="Proteomes" id="UP000516696">
    <property type="component" value="Chromosome"/>
</dbReference>
<evidence type="ECO:0000313" key="9">
    <source>
        <dbReference type="EMBL" id="MDL4935520.1"/>
    </source>
</evidence>
<dbReference type="InterPro" id="IPR036634">
    <property type="entry name" value="PRD_sf"/>
</dbReference>
<dbReference type="InterPro" id="IPR036662">
    <property type="entry name" value="PTS_EIIA_man-typ_sf"/>
</dbReference>
<dbReference type="GO" id="GO:0016740">
    <property type="term" value="F:transferase activity"/>
    <property type="evidence" value="ECO:0007669"/>
    <property type="project" value="UniProtKB-KW"/>
</dbReference>
<dbReference type="SUPFAM" id="SSF46785">
    <property type="entry name" value="Winged helix' DNA-binding domain"/>
    <property type="match status" value="1"/>
</dbReference>
<keyword evidence="1" id="KW-0808">Transferase</keyword>